<dbReference type="Proteomes" id="UP000595253">
    <property type="component" value="Chromosome"/>
</dbReference>
<proteinExistence type="predicted"/>
<dbReference type="EMBL" id="AP024222">
    <property type="protein sequence ID" value="BCO06585.1"/>
    <property type="molecule type" value="Genomic_DNA"/>
</dbReference>
<protein>
    <recommendedName>
        <fullName evidence="3">DUF4276 family protein</fullName>
    </recommendedName>
</protein>
<evidence type="ECO:0000313" key="1">
    <source>
        <dbReference type="EMBL" id="BCO06585.1"/>
    </source>
</evidence>
<evidence type="ECO:0008006" key="3">
    <source>
        <dbReference type="Google" id="ProtNLM"/>
    </source>
</evidence>
<dbReference type="AlphaFoldDB" id="A0AAD1JZE9"/>
<name>A0AAD1JZE9_LACLC</name>
<dbReference type="RefSeq" id="WP_126354613.1">
    <property type="nucleotide sequence ID" value="NZ_AP018499.1"/>
</dbReference>
<sequence length="241" mass="27788">MTKKIILVFVEGVSDDTVFNFLLENICNQQKYKTEIIGGDPFSDNENIRKGGKTIVNEAVKGYLSKNKLKAKDIEYVAFITDADGINIPRRDFIIEEVHAMESNYIYDLDNGIVKSKNLRCRTNILSSWERKNEKLCPLMCDGVTTRVNSYNIPIGLYFNSVNLEHVTQGKILPWDKKDDAADDLIDQYENNIEGLFQIFKDKTISDNLKDSWEALKESEWRVPYSNVNILFEKIRQINEG</sequence>
<accession>A0AAD1JZE9</accession>
<organism evidence="1 2">
    <name type="scientific">Lactococcus lactis subsp. cremoris</name>
    <name type="common">Streptococcus cremoris</name>
    <dbReference type="NCBI Taxonomy" id="1359"/>
    <lineage>
        <taxon>Bacteria</taxon>
        <taxon>Bacillati</taxon>
        <taxon>Bacillota</taxon>
        <taxon>Bacilli</taxon>
        <taxon>Lactobacillales</taxon>
        <taxon>Streptococcaceae</taxon>
        <taxon>Lactococcus</taxon>
    </lineage>
</organism>
<reference evidence="1 2" key="1">
    <citation type="submission" date="2020-12" db="EMBL/GenBank/DDBJ databases">
        <title>Complete genome sequence of lactococcus lactis subsp. cremoris strain EPSC and strain G3-2.</title>
        <authorList>
            <person name="Kita K."/>
            <person name="Ishikawa S."/>
        </authorList>
    </citation>
    <scope>NUCLEOTIDE SEQUENCE [LARGE SCALE GENOMIC DNA]</scope>
    <source>
        <strain evidence="1 2">EPSC</strain>
    </source>
</reference>
<gene>
    <name evidence="1" type="ORF">LLC_18250</name>
</gene>
<evidence type="ECO:0000313" key="2">
    <source>
        <dbReference type="Proteomes" id="UP000595253"/>
    </source>
</evidence>